<keyword evidence="2" id="KW-1185">Reference proteome</keyword>
<protein>
    <submittedName>
        <fullName evidence="1">Uncharacterized protein</fullName>
    </submittedName>
</protein>
<accession>A0A6G0Y9I0</accession>
<name>A0A6G0Y9I0_APHCR</name>
<organism evidence="1 2">
    <name type="scientific">Aphis craccivora</name>
    <name type="common">Cowpea aphid</name>
    <dbReference type="NCBI Taxonomy" id="307492"/>
    <lineage>
        <taxon>Eukaryota</taxon>
        <taxon>Metazoa</taxon>
        <taxon>Ecdysozoa</taxon>
        <taxon>Arthropoda</taxon>
        <taxon>Hexapoda</taxon>
        <taxon>Insecta</taxon>
        <taxon>Pterygota</taxon>
        <taxon>Neoptera</taxon>
        <taxon>Paraneoptera</taxon>
        <taxon>Hemiptera</taxon>
        <taxon>Sternorrhyncha</taxon>
        <taxon>Aphidomorpha</taxon>
        <taxon>Aphidoidea</taxon>
        <taxon>Aphididae</taxon>
        <taxon>Aphidini</taxon>
        <taxon>Aphis</taxon>
        <taxon>Aphis</taxon>
    </lineage>
</organism>
<dbReference type="AlphaFoldDB" id="A0A6G0Y9I0"/>
<evidence type="ECO:0000313" key="1">
    <source>
        <dbReference type="EMBL" id="KAF0751671.1"/>
    </source>
</evidence>
<dbReference type="EMBL" id="VUJU01005298">
    <property type="protein sequence ID" value="KAF0751671.1"/>
    <property type="molecule type" value="Genomic_DNA"/>
</dbReference>
<comment type="caution">
    <text evidence="1">The sequence shown here is derived from an EMBL/GenBank/DDBJ whole genome shotgun (WGS) entry which is preliminary data.</text>
</comment>
<dbReference type="Proteomes" id="UP000478052">
    <property type="component" value="Unassembled WGS sequence"/>
</dbReference>
<proteinExistence type="predicted"/>
<evidence type="ECO:0000313" key="2">
    <source>
        <dbReference type="Proteomes" id="UP000478052"/>
    </source>
</evidence>
<reference evidence="1 2" key="1">
    <citation type="submission" date="2019-08" db="EMBL/GenBank/DDBJ databases">
        <title>Whole genome of Aphis craccivora.</title>
        <authorList>
            <person name="Voronova N.V."/>
            <person name="Shulinski R.S."/>
            <person name="Bandarenka Y.V."/>
            <person name="Zhorov D.G."/>
            <person name="Warner D."/>
        </authorList>
    </citation>
    <scope>NUCLEOTIDE SEQUENCE [LARGE SCALE GENOMIC DNA]</scope>
    <source>
        <strain evidence="1">180601</strain>
        <tissue evidence="1">Whole Body</tissue>
    </source>
</reference>
<sequence>MASFGHLNAPFDSFEFSSILLKVDRSSASLSSVLLALALRSSNFSIKYFQKIKKSGKTLTYGQHMINIHDFDEFLLIFELQMLIKKKLCLFRTTQKKSKCFENQITIYDLCRLITTNIKNRLRLNLEFFLQIIEEKFMENLVSNFQNLIIKEKNFTIFQPQNYSQIFAILTYFYLHRLVFESQPYK</sequence>
<gene>
    <name evidence="1" type="ORF">FWK35_00010004</name>
</gene>